<dbReference type="EMBL" id="JBEHCU010010873">
    <property type="protein sequence ID" value="KAL1377584.1"/>
    <property type="molecule type" value="Genomic_DNA"/>
</dbReference>
<comment type="caution">
    <text evidence="1">The sequence shown here is derived from an EMBL/GenBank/DDBJ whole genome shotgun (WGS) entry which is preliminary data.</text>
</comment>
<gene>
    <name evidence="1" type="ORF">pipiens_016167</name>
</gene>
<keyword evidence="2" id="KW-1185">Reference proteome</keyword>
<dbReference type="InterPro" id="IPR036920">
    <property type="entry name" value="Ribosomal_uL16_sf"/>
</dbReference>
<accession>A0ABD1CME8</accession>
<dbReference type="Proteomes" id="UP001562425">
    <property type="component" value="Unassembled WGS sequence"/>
</dbReference>
<evidence type="ECO:0008006" key="3">
    <source>
        <dbReference type="Google" id="ProtNLM"/>
    </source>
</evidence>
<dbReference type="Gene3D" id="3.90.1170.10">
    <property type="entry name" value="Ribosomal protein L10e/L16"/>
    <property type="match status" value="1"/>
</dbReference>
<sequence length="243" mass="27910">MRKSWLNFASLPPFFPGCPGFDPEGIALRWTAVALLVRTANLLHPVRRHDERGAIWNGTAYLSVDGTISGGRCSLPKVNTQVAVLLWCPGRQDPHLRYRPQEGPARGLPAVRPPSVGCFCGKDQFHIRMRLYPYYVIRVNKMSCAVADRPIDSKPECQSIMSVRSSDRFRQQVVEALRRAKFKFPSRRKIFIWKKWGFTKYDRDQHQVYWDGVCLVSDGCGVKFFNDHGPLKKREAYERARLA</sequence>
<dbReference type="InterPro" id="IPR001197">
    <property type="entry name" value="Ribosomal_uL16_euk_arch"/>
</dbReference>
<reference evidence="1 2" key="1">
    <citation type="submission" date="2024-05" db="EMBL/GenBank/DDBJ databases">
        <title>Culex pipiens pipiens assembly and annotation.</title>
        <authorList>
            <person name="Alout H."/>
            <person name="Durand T."/>
        </authorList>
    </citation>
    <scope>NUCLEOTIDE SEQUENCE [LARGE SCALE GENOMIC DNA]</scope>
    <source>
        <strain evidence="1">HA-2024</strain>
        <tissue evidence="1">Whole body</tissue>
    </source>
</reference>
<name>A0ABD1CME8_CULPP</name>
<proteinExistence type="predicted"/>
<protein>
    <recommendedName>
        <fullName evidence="3">60S ribosomal protein L10</fullName>
    </recommendedName>
</protein>
<dbReference type="SUPFAM" id="SSF54686">
    <property type="entry name" value="Ribosomal protein L16p/L10e"/>
    <property type="match status" value="1"/>
</dbReference>
<dbReference type="AlphaFoldDB" id="A0ABD1CME8"/>
<dbReference type="Gene3D" id="3.30.60.300">
    <property type="match status" value="1"/>
</dbReference>
<evidence type="ECO:0000313" key="1">
    <source>
        <dbReference type="EMBL" id="KAL1377584.1"/>
    </source>
</evidence>
<evidence type="ECO:0000313" key="2">
    <source>
        <dbReference type="Proteomes" id="UP001562425"/>
    </source>
</evidence>
<organism evidence="1 2">
    <name type="scientific">Culex pipiens pipiens</name>
    <name type="common">Northern house mosquito</name>
    <dbReference type="NCBI Taxonomy" id="38569"/>
    <lineage>
        <taxon>Eukaryota</taxon>
        <taxon>Metazoa</taxon>
        <taxon>Ecdysozoa</taxon>
        <taxon>Arthropoda</taxon>
        <taxon>Hexapoda</taxon>
        <taxon>Insecta</taxon>
        <taxon>Pterygota</taxon>
        <taxon>Neoptera</taxon>
        <taxon>Endopterygota</taxon>
        <taxon>Diptera</taxon>
        <taxon>Nematocera</taxon>
        <taxon>Culicoidea</taxon>
        <taxon>Culicidae</taxon>
        <taxon>Culicinae</taxon>
        <taxon>Culicini</taxon>
        <taxon>Culex</taxon>
        <taxon>Culex</taxon>
    </lineage>
</organism>
<dbReference type="PANTHER" id="PTHR11726">
    <property type="entry name" value="60S RIBOSOMAL PROTEIN L10"/>
    <property type="match status" value="1"/>
</dbReference>